<evidence type="ECO:0000313" key="3">
    <source>
        <dbReference type="Proteomes" id="UP000005101"/>
    </source>
</evidence>
<feature type="region of interest" description="Disordered" evidence="1">
    <location>
        <begin position="1"/>
        <end position="41"/>
    </location>
</feature>
<dbReference type="EMBL" id="EQ973215">
    <property type="protein sequence ID" value="EFR54330.1"/>
    <property type="molecule type" value="Genomic_DNA"/>
</dbReference>
<proteinExistence type="predicted"/>
<accession>A0ABN0BN55</accession>
<gene>
    <name evidence="2" type="ORF">BFAG_03029</name>
</gene>
<keyword evidence="3" id="KW-1185">Reference proteome</keyword>
<dbReference type="Proteomes" id="UP000005101">
    <property type="component" value="Unassembled WGS sequence"/>
</dbReference>
<organism evidence="2 3">
    <name type="scientific">Bacteroides fragilis 3_1_12</name>
    <dbReference type="NCBI Taxonomy" id="457424"/>
    <lineage>
        <taxon>Bacteria</taxon>
        <taxon>Pseudomonadati</taxon>
        <taxon>Bacteroidota</taxon>
        <taxon>Bacteroidia</taxon>
        <taxon>Bacteroidales</taxon>
        <taxon>Bacteroidaceae</taxon>
        <taxon>Bacteroides</taxon>
    </lineage>
</organism>
<sequence>KNISKSNAPQIKVIRANNRNGKLNTKNRLKHLEHSSRFSLQ</sequence>
<name>A0ABN0BN55_BACFG</name>
<feature type="non-terminal residue" evidence="2">
    <location>
        <position position="1"/>
    </location>
</feature>
<reference evidence="2 3" key="1">
    <citation type="submission" date="2008-12" db="EMBL/GenBank/DDBJ databases">
        <title>Annotation of Bacteroides fragilis strain 3_1_12.</title>
        <authorList>
            <consortium name="The Broad Institute Genome Sequencing Platform"/>
            <person name="Ward D."/>
            <person name="Young S.K."/>
            <person name="Kodira C.D."/>
            <person name="Zeng Q."/>
            <person name="Koehrsen M."/>
            <person name="Alvarado L."/>
            <person name="Berlin A."/>
            <person name="Borenstein D."/>
            <person name="Chen Z."/>
            <person name="Engels R."/>
            <person name="Freedman E."/>
            <person name="Gellesch M."/>
            <person name="Goldberg J."/>
            <person name="Griggs A."/>
            <person name="Gujja S."/>
            <person name="Heiman D."/>
            <person name="Hepburn T."/>
            <person name="Howarth C."/>
            <person name="Jen D."/>
            <person name="Larson L."/>
            <person name="Lewis B."/>
            <person name="Mehta T."/>
            <person name="Park D."/>
            <person name="Pearson M."/>
            <person name="Roberts A."/>
            <person name="Saif S."/>
            <person name="Shea T."/>
            <person name="Shenoy N."/>
            <person name="Sisk P."/>
            <person name="Stolte C."/>
            <person name="Sykes S."/>
            <person name="Walk T."/>
            <person name="White J."/>
            <person name="Yandava C."/>
            <person name="Allen-Vercoe E."/>
            <person name="Strauss J."/>
            <person name="Ambrose C."/>
            <person name="Lander E."/>
            <person name="Nusbaum C."/>
            <person name="Galagan J."/>
            <person name="Birren B."/>
        </authorList>
    </citation>
    <scope>NUCLEOTIDE SEQUENCE [LARGE SCALE GENOMIC DNA]</scope>
    <source>
        <strain evidence="2 3">3_1_12</strain>
    </source>
</reference>
<feature type="compositionally biased region" description="Basic and acidic residues" evidence="1">
    <location>
        <begin position="30"/>
        <end position="41"/>
    </location>
</feature>
<protein>
    <submittedName>
        <fullName evidence="2">Uncharacterized protein</fullName>
    </submittedName>
</protein>
<evidence type="ECO:0000313" key="2">
    <source>
        <dbReference type="EMBL" id="EFR54330.1"/>
    </source>
</evidence>
<evidence type="ECO:0000256" key="1">
    <source>
        <dbReference type="SAM" id="MobiDB-lite"/>
    </source>
</evidence>